<dbReference type="GO" id="GO:0006335">
    <property type="term" value="P:DNA replication-dependent chromatin assembly"/>
    <property type="evidence" value="ECO:0007669"/>
    <property type="project" value="InterPro"/>
</dbReference>
<evidence type="ECO:0000256" key="2">
    <source>
        <dbReference type="ARBA" id="ARBA00007306"/>
    </source>
</evidence>
<keyword evidence="7" id="KW-0234">DNA repair</keyword>
<name>A0A9Q9ALW7_9PEZI</name>
<dbReference type="GO" id="GO:0006281">
    <property type="term" value="P:DNA repair"/>
    <property type="evidence" value="ECO:0007669"/>
    <property type="project" value="UniProtKB-KW"/>
</dbReference>
<proteinExistence type="inferred from homology"/>
<feature type="repeat" description="WD" evidence="9">
    <location>
        <begin position="120"/>
        <end position="161"/>
    </location>
</feature>
<feature type="compositionally biased region" description="Low complexity" evidence="10">
    <location>
        <begin position="599"/>
        <end position="632"/>
    </location>
</feature>
<organism evidence="12 13">
    <name type="scientific">Septoria linicola</name>
    <dbReference type="NCBI Taxonomy" id="215465"/>
    <lineage>
        <taxon>Eukaryota</taxon>
        <taxon>Fungi</taxon>
        <taxon>Dikarya</taxon>
        <taxon>Ascomycota</taxon>
        <taxon>Pezizomycotina</taxon>
        <taxon>Dothideomycetes</taxon>
        <taxon>Dothideomycetidae</taxon>
        <taxon>Mycosphaerellales</taxon>
        <taxon>Mycosphaerellaceae</taxon>
        <taxon>Septoria</taxon>
    </lineage>
</organism>
<feature type="compositionally biased region" description="Low complexity" evidence="10">
    <location>
        <begin position="277"/>
        <end position="291"/>
    </location>
</feature>
<feature type="compositionally biased region" description="Pro residues" evidence="10">
    <location>
        <begin position="451"/>
        <end position="462"/>
    </location>
</feature>
<dbReference type="InterPro" id="IPR015943">
    <property type="entry name" value="WD40/YVTN_repeat-like_dom_sf"/>
</dbReference>
<dbReference type="Gene3D" id="2.130.10.10">
    <property type="entry name" value="YVTN repeat-like/Quinoprotein amine dehydrogenase"/>
    <property type="match status" value="3"/>
</dbReference>
<dbReference type="GO" id="GO:0033186">
    <property type="term" value="C:CAF-1 complex"/>
    <property type="evidence" value="ECO:0007669"/>
    <property type="project" value="TreeGrafter"/>
</dbReference>
<feature type="domain" description="CAF1B/HIR1 beta-propeller" evidence="11">
    <location>
        <begin position="323"/>
        <end position="559"/>
    </location>
</feature>
<feature type="region of interest" description="Disordered" evidence="10">
    <location>
        <begin position="248"/>
        <end position="304"/>
    </location>
</feature>
<feature type="repeat" description="WD" evidence="9">
    <location>
        <begin position="162"/>
        <end position="203"/>
    </location>
</feature>
<feature type="compositionally biased region" description="Polar residues" evidence="10">
    <location>
        <begin position="586"/>
        <end position="598"/>
    </location>
</feature>
<evidence type="ECO:0000313" key="13">
    <source>
        <dbReference type="Proteomes" id="UP001056384"/>
    </source>
</evidence>
<evidence type="ECO:0000256" key="6">
    <source>
        <dbReference type="ARBA" id="ARBA00022853"/>
    </source>
</evidence>
<keyword evidence="4" id="KW-0677">Repeat</keyword>
<dbReference type="PROSITE" id="PS50294">
    <property type="entry name" value="WD_REPEATS_REGION"/>
    <property type="match status" value="1"/>
</dbReference>
<dbReference type="InterPro" id="IPR055410">
    <property type="entry name" value="Beta-prop_CAF1B_HIR1"/>
</dbReference>
<dbReference type="GO" id="GO:0005634">
    <property type="term" value="C:nucleus"/>
    <property type="evidence" value="ECO:0007669"/>
    <property type="project" value="UniProtKB-SubCell"/>
</dbReference>
<dbReference type="PANTHER" id="PTHR15271">
    <property type="entry name" value="CHROMATIN ASSEMBLY FACTOR 1 SUBUNIT B"/>
    <property type="match status" value="1"/>
</dbReference>
<feature type="region of interest" description="Disordered" evidence="10">
    <location>
        <begin position="212"/>
        <end position="236"/>
    </location>
</feature>
<evidence type="ECO:0000256" key="9">
    <source>
        <dbReference type="PROSITE-ProRule" id="PRU00221"/>
    </source>
</evidence>
<evidence type="ECO:0000313" key="12">
    <source>
        <dbReference type="EMBL" id="USW48417.1"/>
    </source>
</evidence>
<feature type="compositionally biased region" description="Polar residues" evidence="10">
    <location>
        <begin position="670"/>
        <end position="683"/>
    </location>
</feature>
<dbReference type="Pfam" id="PF24105">
    <property type="entry name" value="Beta-prop_CAF1B_HIR1"/>
    <property type="match status" value="2"/>
</dbReference>
<feature type="compositionally biased region" description="Low complexity" evidence="10">
    <location>
        <begin position="706"/>
        <end position="720"/>
    </location>
</feature>
<protein>
    <submittedName>
        <fullName evidence="12">WD40/YVTN repeat-like-containing domain superfamily</fullName>
    </submittedName>
</protein>
<feature type="domain" description="CAF1B/HIR1 beta-propeller" evidence="11">
    <location>
        <begin position="7"/>
        <end position="206"/>
    </location>
</feature>
<gene>
    <name evidence="12" type="ORF">Slin15195_G017360</name>
</gene>
<evidence type="ECO:0000259" key="11">
    <source>
        <dbReference type="Pfam" id="PF24105"/>
    </source>
</evidence>
<keyword evidence="3 9" id="KW-0853">WD repeat</keyword>
<dbReference type="GO" id="GO:0006334">
    <property type="term" value="P:nucleosome assembly"/>
    <property type="evidence" value="ECO:0007669"/>
    <property type="project" value="TreeGrafter"/>
</dbReference>
<evidence type="ECO:0000256" key="8">
    <source>
        <dbReference type="ARBA" id="ARBA00023242"/>
    </source>
</evidence>
<feature type="region of interest" description="Disordered" evidence="10">
    <location>
        <begin position="427"/>
        <end position="485"/>
    </location>
</feature>
<dbReference type="AlphaFoldDB" id="A0A9Q9ALW7"/>
<evidence type="ECO:0000256" key="1">
    <source>
        <dbReference type="ARBA" id="ARBA00004123"/>
    </source>
</evidence>
<dbReference type="PROSITE" id="PS50082">
    <property type="entry name" value="WD_REPEATS_2"/>
    <property type="match status" value="4"/>
</dbReference>
<dbReference type="OrthoDB" id="71227at2759"/>
<feature type="compositionally biased region" description="Polar residues" evidence="10">
    <location>
        <begin position="649"/>
        <end position="658"/>
    </location>
</feature>
<comment type="subcellular location">
    <subcellularLocation>
        <location evidence="1">Nucleus</location>
    </subcellularLocation>
</comment>
<dbReference type="PANTHER" id="PTHR15271:SF4">
    <property type="entry name" value="CHROMATIN ASSEMBLY FACTOR 1 SUBUNIT B"/>
    <property type="match status" value="1"/>
</dbReference>
<comment type="similarity">
    <text evidence="2">Belongs to the WD repeat HIR1 family.</text>
</comment>
<evidence type="ECO:0000256" key="3">
    <source>
        <dbReference type="ARBA" id="ARBA00022574"/>
    </source>
</evidence>
<dbReference type="InterPro" id="IPR001680">
    <property type="entry name" value="WD40_rpt"/>
</dbReference>
<feature type="compositionally biased region" description="Low complexity" evidence="10">
    <location>
        <begin position="565"/>
        <end position="584"/>
    </location>
</feature>
<reference evidence="12" key="1">
    <citation type="submission" date="2022-06" db="EMBL/GenBank/DDBJ databases">
        <title>Complete genome sequences of two strains of the flax pathogen Septoria linicola.</title>
        <authorList>
            <person name="Lapalu N."/>
            <person name="Simon A."/>
            <person name="Demenou B."/>
            <person name="Paumier D."/>
            <person name="Guillot M.-P."/>
            <person name="Gout L."/>
            <person name="Valade R."/>
        </authorList>
    </citation>
    <scope>NUCLEOTIDE SEQUENCE</scope>
    <source>
        <strain evidence="12">SE15195</strain>
    </source>
</reference>
<keyword evidence="5" id="KW-0227">DNA damage</keyword>
<dbReference type="PROSITE" id="PS00678">
    <property type="entry name" value="WD_REPEATS_1"/>
    <property type="match status" value="1"/>
</dbReference>
<evidence type="ECO:0000256" key="4">
    <source>
        <dbReference type="ARBA" id="ARBA00022737"/>
    </source>
</evidence>
<accession>A0A9Q9ALW7</accession>
<dbReference type="SMART" id="SM00320">
    <property type="entry name" value="WD40"/>
    <property type="match status" value="5"/>
</dbReference>
<evidence type="ECO:0000256" key="5">
    <source>
        <dbReference type="ARBA" id="ARBA00022763"/>
    </source>
</evidence>
<dbReference type="Proteomes" id="UP001056384">
    <property type="component" value="Chromosome 1"/>
</dbReference>
<dbReference type="EMBL" id="CP099418">
    <property type="protein sequence ID" value="USW48417.1"/>
    <property type="molecule type" value="Genomic_DNA"/>
</dbReference>
<keyword evidence="13" id="KW-1185">Reference proteome</keyword>
<dbReference type="InterPro" id="IPR045145">
    <property type="entry name" value="PTHR15271"/>
</dbReference>
<evidence type="ECO:0000256" key="10">
    <source>
        <dbReference type="SAM" id="MobiDB-lite"/>
    </source>
</evidence>
<evidence type="ECO:0000256" key="7">
    <source>
        <dbReference type="ARBA" id="ARBA00023204"/>
    </source>
</evidence>
<keyword evidence="8" id="KW-0539">Nucleus</keyword>
<dbReference type="FunFam" id="2.130.10.10:FF:000461">
    <property type="entry name" value="Chromatin assembly factor 1 subunit B"/>
    <property type="match status" value="1"/>
</dbReference>
<feature type="repeat" description="WD" evidence="9">
    <location>
        <begin position="59"/>
        <end position="90"/>
    </location>
</feature>
<sequence length="768" mass="80549">MKAAPLLVSWHDDNSPIYSAHFESHGKGRLATAGGDGNVRIWNVESSGDERKVTYLSTLKKHTQAVNVVRWCPRGELLASAGDDGNVLLWTPSDNPVYASTFGDDGLEDVEHWRVKTMCRSNTGSEIYDLAWSPDGLFFITGSMDNVARIYNASTGQTVRQIAEHNHYVQGVAWDPLNEYVATQSSDRSVHIYTLKTKDGQFSLSQHNKVTKMDLPGRRISSNSPAPPDFGNGGHRASFVQELVSEAIGSPKPSAPGTPQSLALPMNPPPTSHSRRSSFGSQSVRRSVSPSPSMPSMPLPAVMPSASPSLSGGIGLGLGLGARNANIYANETFTSFFRRLTFTPDGSLLLTPAGQFKTTHPAADGGKSTDEIINTVYIYTRAGLNKPPVAYLPGHKKPSIAVKCSPVLYQIRAANVDTKEITIDTRTEDDLPLLPEPVMPTRAPTSHSAMEPPPLTSAPSPAPSATAASPRPRADSESATLPPPGPVPAFGLPYRVVYAVATQDAVHLYDTQQQKPLCVVSNLHYATFTDLSWSSDGQTLLMTSSDGFCSALTFAPGELGTIYQPPANSASAKPSPAPISVAKANSAASTPQPTPTGLASTAASTIASQSSSINGTSSTAPSSKAPRASPSPFTAITGHVGGRPASPARSISQSSIATEASFARVPDQNAPPSMNNPTPSLTPLPSIAAAGSGNPSMPLFTPPQTPGQSASMGSAPSAPALVSGIKRESVAGSASESEEQGREKRRRIAPIQVSDEPSQAPAPKSEGS</sequence>
<keyword evidence="6" id="KW-0156">Chromatin regulator</keyword>
<feature type="region of interest" description="Disordered" evidence="10">
    <location>
        <begin position="565"/>
        <end position="768"/>
    </location>
</feature>
<feature type="repeat" description="WD" evidence="9">
    <location>
        <begin position="30"/>
        <end position="52"/>
    </location>
</feature>
<dbReference type="InterPro" id="IPR019775">
    <property type="entry name" value="WD40_repeat_CS"/>
</dbReference>
<dbReference type="InterPro" id="IPR036322">
    <property type="entry name" value="WD40_repeat_dom_sf"/>
</dbReference>
<dbReference type="SUPFAM" id="SSF50978">
    <property type="entry name" value="WD40 repeat-like"/>
    <property type="match status" value="1"/>
</dbReference>